<gene>
    <name evidence="1 3" type="ORF">P152DRAFT_66194</name>
</gene>
<organism evidence="1">
    <name type="scientific">Eremomyces bilateralis CBS 781.70</name>
    <dbReference type="NCBI Taxonomy" id="1392243"/>
    <lineage>
        <taxon>Eukaryota</taxon>
        <taxon>Fungi</taxon>
        <taxon>Dikarya</taxon>
        <taxon>Ascomycota</taxon>
        <taxon>Pezizomycotina</taxon>
        <taxon>Dothideomycetes</taxon>
        <taxon>Dothideomycetes incertae sedis</taxon>
        <taxon>Eremomycetales</taxon>
        <taxon>Eremomycetaceae</taxon>
        <taxon>Eremomyces</taxon>
    </lineage>
</organism>
<reference evidence="3" key="3">
    <citation type="submission" date="2025-04" db="UniProtKB">
        <authorList>
            <consortium name="RefSeq"/>
        </authorList>
    </citation>
    <scope>IDENTIFICATION</scope>
    <source>
        <strain evidence="3">CBS 781.70</strain>
    </source>
</reference>
<dbReference type="OrthoDB" id="5135333at2759"/>
<dbReference type="Proteomes" id="UP000504638">
    <property type="component" value="Unplaced"/>
</dbReference>
<dbReference type="RefSeq" id="XP_033532858.1">
    <property type="nucleotide sequence ID" value="XM_033683148.1"/>
</dbReference>
<dbReference type="EMBL" id="ML975162">
    <property type="protein sequence ID" value="KAF1811227.1"/>
    <property type="molecule type" value="Genomic_DNA"/>
</dbReference>
<dbReference type="GeneID" id="54423718"/>
<reference evidence="1 3" key="1">
    <citation type="submission" date="2020-01" db="EMBL/GenBank/DDBJ databases">
        <authorList>
            <consortium name="DOE Joint Genome Institute"/>
            <person name="Haridas S."/>
            <person name="Albert R."/>
            <person name="Binder M."/>
            <person name="Bloem J."/>
            <person name="Labutti K."/>
            <person name="Salamov A."/>
            <person name="Andreopoulos B."/>
            <person name="Baker S.E."/>
            <person name="Barry K."/>
            <person name="Bills G."/>
            <person name="Bluhm B.H."/>
            <person name="Cannon C."/>
            <person name="Castanera R."/>
            <person name="Culley D.E."/>
            <person name="Daum C."/>
            <person name="Ezra D."/>
            <person name="Gonzalez J.B."/>
            <person name="Henrissat B."/>
            <person name="Kuo A."/>
            <person name="Liang C."/>
            <person name="Lipzen A."/>
            <person name="Lutzoni F."/>
            <person name="Magnuson J."/>
            <person name="Mondo S."/>
            <person name="Nolan M."/>
            <person name="Ohm R."/>
            <person name="Pangilinan J."/>
            <person name="Park H.-J."/>
            <person name="Ramirez L."/>
            <person name="Alfaro M."/>
            <person name="Sun H."/>
            <person name="Tritt A."/>
            <person name="Yoshinaga Y."/>
            <person name="Zwiers L.-H."/>
            <person name="Turgeon B.G."/>
            <person name="Goodwin S.B."/>
            <person name="Spatafora J.W."/>
            <person name="Crous P.W."/>
            <person name="Grigoriev I.V."/>
        </authorList>
    </citation>
    <scope>NUCLEOTIDE SEQUENCE</scope>
    <source>
        <strain evidence="1 3">CBS 781.70</strain>
    </source>
</reference>
<keyword evidence="2" id="KW-1185">Reference proteome</keyword>
<proteinExistence type="predicted"/>
<evidence type="ECO:0000313" key="2">
    <source>
        <dbReference type="Proteomes" id="UP000504638"/>
    </source>
</evidence>
<name>A0A6G1FZF1_9PEZI</name>
<accession>A0A6G1FZF1</accession>
<evidence type="ECO:0000313" key="1">
    <source>
        <dbReference type="EMBL" id="KAF1811227.1"/>
    </source>
</evidence>
<sequence length="267" mass="30439">MTIWEAPRRQFQRLICDYTSRALTNQADALNAIAGLSRRTLPDLLGDLVEGLPSQDIDLFITFTSAMSPLRRRAGFPSYSWAGWIGRISYYRLRSKLFDGSNDTGRSWIKWYQRYSTDRADPLWNVGKPDVGPCDDSLAYLEQQVPTSERDSRQSTPTAWNRLGISEYRRPYTMLQFWTYAIHLRLGEFDVFSAMATILDGQGADCGTVSMDEFEEDDFFIIGSVYEFILLSPFKPLHYSAGDRNQVGAESDQFFVLLLQPKGGVSE</sequence>
<protein>
    <submittedName>
        <fullName evidence="1 3">Uncharacterized protein</fullName>
    </submittedName>
</protein>
<dbReference type="AlphaFoldDB" id="A0A6G1FZF1"/>
<evidence type="ECO:0000313" key="3">
    <source>
        <dbReference type="RefSeq" id="XP_033532858.1"/>
    </source>
</evidence>
<reference evidence="3" key="2">
    <citation type="submission" date="2020-04" db="EMBL/GenBank/DDBJ databases">
        <authorList>
            <consortium name="NCBI Genome Project"/>
        </authorList>
    </citation>
    <scope>NUCLEOTIDE SEQUENCE</scope>
    <source>
        <strain evidence="3">CBS 781.70</strain>
    </source>
</reference>